<dbReference type="Pfam" id="PF13884">
    <property type="entry name" value="Peptidase_S74"/>
    <property type="match status" value="1"/>
</dbReference>
<dbReference type="SUPFAM" id="SSF51327">
    <property type="entry name" value="Head-binding domain of phage P22 tailspike protein"/>
    <property type="match status" value="1"/>
</dbReference>
<dbReference type="Gene3D" id="1.10.10.10">
    <property type="entry name" value="Winged helix-like DNA-binding domain superfamily/Winged helix DNA-binding domain"/>
    <property type="match status" value="1"/>
</dbReference>
<evidence type="ECO:0000256" key="1">
    <source>
        <dbReference type="ARBA" id="ARBA00004328"/>
    </source>
</evidence>
<dbReference type="PROSITE" id="PS51688">
    <property type="entry name" value="ICA"/>
    <property type="match status" value="1"/>
</dbReference>
<evidence type="ECO:0000259" key="4">
    <source>
        <dbReference type="PROSITE" id="PS51688"/>
    </source>
</evidence>
<keyword evidence="5" id="KW-0456">Lyase</keyword>
<dbReference type="Gene3D" id="2.160.20.10">
    <property type="entry name" value="Single-stranded right-handed beta-helix, Pectin lyase-like"/>
    <property type="match status" value="1"/>
</dbReference>
<evidence type="ECO:0000256" key="3">
    <source>
        <dbReference type="ARBA" id="ARBA00022844"/>
    </source>
</evidence>
<dbReference type="InterPro" id="IPR036730">
    <property type="entry name" value="P22_tailspike_N_sf"/>
</dbReference>
<reference evidence="5" key="1">
    <citation type="submission" date="2020-04" db="EMBL/GenBank/DDBJ databases">
        <authorList>
            <person name="Chiriac C."/>
            <person name="Salcher M."/>
            <person name="Ghai R."/>
            <person name="Kavagutti S V."/>
        </authorList>
    </citation>
    <scope>NUCLEOTIDE SEQUENCE</scope>
</reference>
<dbReference type="GO" id="GO:0098015">
    <property type="term" value="C:virus tail"/>
    <property type="evidence" value="ECO:0007669"/>
    <property type="project" value="UniProtKB-KW"/>
</dbReference>
<dbReference type="GO" id="GO:0019058">
    <property type="term" value="P:viral life cycle"/>
    <property type="evidence" value="ECO:0007669"/>
    <property type="project" value="UniProtKB-ARBA"/>
</dbReference>
<protein>
    <submittedName>
        <fullName evidence="5">Pectate lyase superfamily protein</fullName>
    </submittedName>
</protein>
<evidence type="ECO:0000313" key="5">
    <source>
        <dbReference type="EMBL" id="CAB4126896.1"/>
    </source>
</evidence>
<dbReference type="EMBL" id="LR796199">
    <property type="protein sequence ID" value="CAB4126896.1"/>
    <property type="molecule type" value="Genomic_DNA"/>
</dbReference>
<keyword evidence="2" id="KW-1227">Viral tail protein</keyword>
<accession>A0A6J5L0X7</accession>
<dbReference type="GO" id="GO:0016829">
    <property type="term" value="F:lyase activity"/>
    <property type="evidence" value="ECO:0007669"/>
    <property type="project" value="UniProtKB-KW"/>
</dbReference>
<feature type="domain" description="Peptidase S74" evidence="4">
    <location>
        <begin position="558"/>
        <end position="650"/>
    </location>
</feature>
<evidence type="ECO:0000256" key="2">
    <source>
        <dbReference type="ARBA" id="ARBA00022732"/>
    </source>
</evidence>
<gene>
    <name evidence="5" type="ORF">UFOVP81_35</name>
</gene>
<dbReference type="InterPro" id="IPR036388">
    <property type="entry name" value="WH-like_DNA-bd_sf"/>
</dbReference>
<dbReference type="GO" id="GO:0051701">
    <property type="term" value="P:biological process involved in interaction with host"/>
    <property type="evidence" value="ECO:0007669"/>
    <property type="project" value="UniProtKB-ARBA"/>
</dbReference>
<sequence length="650" mass="69750">MTTTSASTLKSPFPIFTDIDGDPLNAGYLYIGAAGSDAQSNPITVYWNQELTSVATQPVRTISGYLSRAGTPGCLFIDSDYSIKVLNKNGSVIFSSLYGNNQVGNAAISSILSSKVLNTRTGTTTERTQASKNDDVASVLDYGAKLTGTDDDTAALQAALNACKEVVIPAGKTLRITSTVTIPSNTMLRFLGSVGNSNSVLPASYIIKASTMTTVGLYLETCASIEGGGLKGETSNTGDGVQLGGQSSFLKDFCVVGAGGNGVRVGKSQGVNCYHLHNVRAYNNGGHGIYVHDEYLAVDYGANCNVGSLIDCIANHNSGTGIKIGHAYFTTIINSLTYANSGYGLWLSGESDLKNVEHPYPQCRHATVIGGDYKEGNTLGDIKDDGYFTTFFGIPASHLPTHTGTGLQGSGLRNSFCEEARVYGLDVNTYGGNYPVVLHQTGFGGYDQLIFKNTSTNTANEHSGMCFKVDVDAGTTDTENYLTAAKIHIAASNPRDSYGLIFYGLESRAEAKMLEMNFETPKVIPGDDDKFYLGNSSYKWKDIYTVDVHSTNAVTVTSDRRVKEQIRNLSLLEKNVARKLKKLLIAFKLKNDVVHEKDKAKIHIGVIAQDVQDAFASEGLDCRDYNLVSVDDGQLGVRYTELLCFIIAAL</sequence>
<dbReference type="SUPFAM" id="SSF51126">
    <property type="entry name" value="Pectin lyase-like"/>
    <property type="match status" value="1"/>
</dbReference>
<comment type="subcellular location">
    <subcellularLocation>
        <location evidence="1">Virion</location>
    </subcellularLocation>
</comment>
<proteinExistence type="predicted"/>
<dbReference type="InterPro" id="IPR011050">
    <property type="entry name" value="Pectin_lyase_fold/virulence"/>
</dbReference>
<dbReference type="InterPro" id="IPR030392">
    <property type="entry name" value="S74_ICA"/>
</dbReference>
<dbReference type="InterPro" id="IPR024535">
    <property type="entry name" value="RHGA/B-epi-like_pectate_lyase"/>
</dbReference>
<dbReference type="Pfam" id="PF12708">
    <property type="entry name" value="Pect-lyase_RHGA_epim"/>
    <property type="match status" value="1"/>
</dbReference>
<name>A0A6J5L0X7_9CAUD</name>
<keyword evidence="3" id="KW-0946">Virion</keyword>
<dbReference type="Gene3D" id="2.170.14.10">
    <property type="entry name" value="Phage P22 tailspike-like, N-terminal domain"/>
    <property type="match status" value="1"/>
</dbReference>
<dbReference type="InterPro" id="IPR012334">
    <property type="entry name" value="Pectin_lyas_fold"/>
</dbReference>
<organism evidence="5">
    <name type="scientific">uncultured Caudovirales phage</name>
    <dbReference type="NCBI Taxonomy" id="2100421"/>
    <lineage>
        <taxon>Viruses</taxon>
        <taxon>Duplodnaviria</taxon>
        <taxon>Heunggongvirae</taxon>
        <taxon>Uroviricota</taxon>
        <taxon>Caudoviricetes</taxon>
        <taxon>Peduoviridae</taxon>
        <taxon>Maltschvirus</taxon>
        <taxon>Maltschvirus maltsch</taxon>
    </lineage>
</organism>